<reference evidence="1 2" key="1">
    <citation type="journal article" date="2011" name="PLoS ONE">
        <title>The entomopathogenic bacterial endosymbionts xenorhabdus and photorhabdus: convergent lifestyles from divergent genomes.</title>
        <authorList>
            <person name="Chaston J.M."/>
            <person name="Suen G."/>
            <person name="Tucker S.L."/>
            <person name="Andersen A.W."/>
            <person name="Bhasin A."/>
            <person name="Bode E."/>
            <person name="Bode H.B."/>
            <person name="Brachmann A.O."/>
            <person name="Cowles C.E."/>
            <person name="Cowles K.N."/>
            <person name="Darby C."/>
            <person name="de Leon L."/>
            <person name="Drace K."/>
            <person name="Du Z."/>
            <person name="Givaudan A."/>
            <person name="Herbert Tran E.E."/>
            <person name="Jewell K.A."/>
            <person name="Knack J.J."/>
            <person name="Krasomil-Osterfeld K.C."/>
            <person name="Kukor R."/>
            <person name="Lanois A."/>
            <person name="Latreille P."/>
            <person name="Leimgruber N.K."/>
            <person name="Lipke C.M."/>
            <person name="Liu R."/>
            <person name="Lu X."/>
            <person name="Martens E.C."/>
            <person name="Marri P.R."/>
            <person name="Medigue C."/>
            <person name="Menard M.L."/>
            <person name="Miller N.M."/>
            <person name="Morales-Soto N."/>
            <person name="Norton S."/>
            <person name="Ogier J.C."/>
            <person name="Orchard S.S."/>
            <person name="Park D."/>
            <person name="Park Y."/>
            <person name="Qurollo B.A."/>
            <person name="Sugar D.R."/>
            <person name="Richards G.R."/>
            <person name="Rouy Z."/>
            <person name="Slominski B."/>
            <person name="Slominski K."/>
            <person name="Snyder H."/>
            <person name="Tjaden B.C."/>
            <person name="van der Hoeven R."/>
            <person name="Welch R.D."/>
            <person name="Wheeler C."/>
            <person name="Xiang B."/>
            <person name="Barbazuk B."/>
            <person name="Gaudriault S."/>
            <person name="Goodner B."/>
            <person name="Slater S.C."/>
            <person name="Forst S."/>
            <person name="Goldman B.S."/>
            <person name="Goodrich-Blair H."/>
        </authorList>
    </citation>
    <scope>NUCLEOTIDE SEQUENCE [LARGE SCALE GENOMIC DNA]</scope>
    <source>
        <strain evidence="2">ATCC 19061 / DSM 3370 / CCUG 14189 / LMG 1036 / NCIMB 9965 / AN6</strain>
    </source>
</reference>
<sequence>MTSAISKLLVFNQDVYHALQAAVYEEYIHLQLRWIYSVVVMRKII</sequence>
<proteinExistence type="predicted"/>
<protein>
    <submittedName>
        <fullName evidence="1">Uncharacterized protein</fullName>
    </submittedName>
</protein>
<organism evidence="1 2">
    <name type="scientific">Xenorhabdus nematophila (strain ATCC 19061 / DSM 3370 / CCUG 14189 / LMG 1036 / NCIMB 9965 / AN6)</name>
    <dbReference type="NCBI Taxonomy" id="406817"/>
    <lineage>
        <taxon>Bacteria</taxon>
        <taxon>Pseudomonadati</taxon>
        <taxon>Pseudomonadota</taxon>
        <taxon>Gammaproteobacteria</taxon>
        <taxon>Enterobacterales</taxon>
        <taxon>Morganellaceae</taxon>
        <taxon>Xenorhabdus</taxon>
    </lineage>
</organism>
<gene>
    <name evidence="1" type="ordered locus">XNC1_3924</name>
</gene>
<evidence type="ECO:0000313" key="1">
    <source>
        <dbReference type="EMBL" id="CBJ91952.1"/>
    </source>
</evidence>
<dbReference type="AlphaFoldDB" id="D3VBW3"/>
<dbReference type="Proteomes" id="UP000008075">
    <property type="component" value="Chromosome"/>
</dbReference>
<dbReference type="KEGG" id="xne:XNC1_3924"/>
<keyword evidence="2" id="KW-1185">Reference proteome</keyword>
<name>D3VBW3_XENNA</name>
<dbReference type="STRING" id="406817.XNC1_3924"/>
<dbReference type="EMBL" id="FN667742">
    <property type="protein sequence ID" value="CBJ91952.1"/>
    <property type="molecule type" value="Genomic_DNA"/>
</dbReference>
<evidence type="ECO:0000313" key="2">
    <source>
        <dbReference type="Proteomes" id="UP000008075"/>
    </source>
</evidence>
<accession>D3VBW3</accession>
<dbReference type="HOGENOM" id="CLU_3207138_0_0_6"/>